<evidence type="ECO:0000313" key="2">
    <source>
        <dbReference type="Proteomes" id="UP000694892"/>
    </source>
</evidence>
<proteinExistence type="predicted"/>
<gene>
    <name evidence="1" type="ORF">XELAEV_18011696mg</name>
</gene>
<name>A0A974DLC7_XENLA</name>
<sequence>MLVPMLAPCSRLWIRGLTSPPQSMTSYSCPCGICQKLQIASQGLLLLAMGLSAENLSMCNTVEFFTFTLWQGLNLHVLN</sequence>
<dbReference type="AlphaFoldDB" id="A0A974DLC7"/>
<accession>A0A974DLC7</accession>
<dbReference type="Proteomes" id="UP000694892">
    <property type="component" value="Chromosome 2L"/>
</dbReference>
<reference evidence="2" key="1">
    <citation type="journal article" date="2016" name="Nature">
        <title>Genome evolution in the allotetraploid frog Xenopus laevis.</title>
        <authorList>
            <person name="Session A.M."/>
            <person name="Uno Y."/>
            <person name="Kwon T."/>
            <person name="Chapman J.A."/>
            <person name="Toyoda A."/>
            <person name="Takahashi S."/>
            <person name="Fukui A."/>
            <person name="Hikosaka A."/>
            <person name="Suzuki A."/>
            <person name="Kondo M."/>
            <person name="van Heeringen S.J."/>
            <person name="Quigley I."/>
            <person name="Heinz S."/>
            <person name="Ogino H."/>
            <person name="Ochi H."/>
            <person name="Hellsten U."/>
            <person name="Lyons J.B."/>
            <person name="Simakov O."/>
            <person name="Putnam N."/>
            <person name="Stites J."/>
            <person name="Kuroki Y."/>
            <person name="Tanaka T."/>
            <person name="Michiue T."/>
            <person name="Watanabe M."/>
            <person name="Bogdanovic O."/>
            <person name="Lister R."/>
            <person name="Georgiou G."/>
            <person name="Paranjpe S.S."/>
            <person name="van Kruijsbergen I."/>
            <person name="Shu S."/>
            <person name="Carlson J."/>
            <person name="Kinoshita T."/>
            <person name="Ohta Y."/>
            <person name="Mawaribuchi S."/>
            <person name="Jenkins J."/>
            <person name="Grimwood J."/>
            <person name="Schmutz J."/>
            <person name="Mitros T."/>
            <person name="Mozaffari S.V."/>
            <person name="Suzuki Y."/>
            <person name="Haramoto Y."/>
            <person name="Yamamoto T.S."/>
            <person name="Takagi C."/>
            <person name="Heald R."/>
            <person name="Miller K."/>
            <person name="Haudenschild C."/>
            <person name="Kitzman J."/>
            <person name="Nakayama T."/>
            <person name="Izutsu Y."/>
            <person name="Robert J."/>
            <person name="Fortriede J."/>
            <person name="Burns K."/>
            <person name="Lotay V."/>
            <person name="Karimi K."/>
            <person name="Yasuoka Y."/>
            <person name="Dichmann D.S."/>
            <person name="Flajnik M.F."/>
            <person name="Houston D.W."/>
            <person name="Shendure J."/>
            <person name="DuPasquier L."/>
            <person name="Vize P.D."/>
            <person name="Zorn A.M."/>
            <person name="Ito M."/>
            <person name="Marcotte E.M."/>
            <person name="Wallingford J.B."/>
            <person name="Ito Y."/>
            <person name="Asashima M."/>
            <person name="Ueno N."/>
            <person name="Matsuda Y."/>
            <person name="Veenstra G.J."/>
            <person name="Fujiyama A."/>
            <person name="Harland R.M."/>
            <person name="Taira M."/>
            <person name="Rokhsar D.S."/>
        </authorList>
    </citation>
    <scope>NUCLEOTIDE SEQUENCE [LARGE SCALE GENOMIC DNA]</scope>
    <source>
        <strain evidence="2">J</strain>
    </source>
</reference>
<dbReference type="EMBL" id="CM004468">
    <property type="protein sequence ID" value="OCT94033.1"/>
    <property type="molecule type" value="Genomic_DNA"/>
</dbReference>
<protein>
    <submittedName>
        <fullName evidence="1">Uncharacterized protein</fullName>
    </submittedName>
</protein>
<evidence type="ECO:0000313" key="1">
    <source>
        <dbReference type="EMBL" id="OCT94033.1"/>
    </source>
</evidence>
<organism evidence="1 2">
    <name type="scientific">Xenopus laevis</name>
    <name type="common">African clawed frog</name>
    <dbReference type="NCBI Taxonomy" id="8355"/>
    <lineage>
        <taxon>Eukaryota</taxon>
        <taxon>Metazoa</taxon>
        <taxon>Chordata</taxon>
        <taxon>Craniata</taxon>
        <taxon>Vertebrata</taxon>
        <taxon>Euteleostomi</taxon>
        <taxon>Amphibia</taxon>
        <taxon>Batrachia</taxon>
        <taxon>Anura</taxon>
        <taxon>Pipoidea</taxon>
        <taxon>Pipidae</taxon>
        <taxon>Xenopodinae</taxon>
        <taxon>Xenopus</taxon>
        <taxon>Xenopus</taxon>
    </lineage>
</organism>